<dbReference type="RefSeq" id="WP_084426967.1">
    <property type="nucleotide sequence ID" value="NZ_CP042914.1"/>
</dbReference>
<reference evidence="10 11" key="1">
    <citation type="submission" date="2019-08" db="EMBL/GenBank/DDBJ databases">
        <title>Deep-cultivation of Planctomycetes and their phenomic and genomic characterization uncovers novel biology.</title>
        <authorList>
            <person name="Wiegand S."/>
            <person name="Jogler M."/>
            <person name="Boedeker C."/>
            <person name="Pinto D."/>
            <person name="Vollmers J."/>
            <person name="Rivas-Marin E."/>
            <person name="Kohn T."/>
            <person name="Peeters S.H."/>
            <person name="Heuer A."/>
            <person name="Rast P."/>
            <person name="Oberbeckmann S."/>
            <person name="Bunk B."/>
            <person name="Jeske O."/>
            <person name="Meyerdierks A."/>
            <person name="Storesund J.E."/>
            <person name="Kallscheuer N."/>
            <person name="Luecker S."/>
            <person name="Lage O.M."/>
            <person name="Pohl T."/>
            <person name="Merkel B.J."/>
            <person name="Hornburger P."/>
            <person name="Mueller R.-W."/>
            <person name="Bruemmer F."/>
            <person name="Labrenz M."/>
            <person name="Spormann A.M."/>
            <person name="Op den Camp H."/>
            <person name="Overmann J."/>
            <person name="Amann R."/>
            <person name="Jetten M.S.M."/>
            <person name="Mascher T."/>
            <person name="Medema M.H."/>
            <person name="Devos D.P."/>
            <person name="Kaster A.-K."/>
            <person name="Ovreas L."/>
            <person name="Rohde M."/>
            <person name="Galperin M.Y."/>
            <person name="Jogler C."/>
        </authorList>
    </citation>
    <scope>NUCLEOTIDE SEQUENCE [LARGE SCALE GENOMIC DNA]</scope>
    <source>
        <strain evidence="10 11">UC8</strain>
    </source>
</reference>
<dbReference type="AlphaFoldDB" id="A0A5B9QS86"/>
<evidence type="ECO:0000256" key="3">
    <source>
        <dbReference type="ARBA" id="ARBA00022723"/>
    </source>
</evidence>
<name>A0A5B9QS86_9BACT</name>
<keyword evidence="11" id="KW-1185">Reference proteome</keyword>
<evidence type="ECO:0000256" key="2">
    <source>
        <dbReference type="ARBA" id="ARBA00022670"/>
    </source>
</evidence>
<evidence type="ECO:0000256" key="6">
    <source>
        <dbReference type="ARBA" id="ARBA00023049"/>
    </source>
</evidence>
<evidence type="ECO:0000259" key="9">
    <source>
        <dbReference type="Pfam" id="PF01432"/>
    </source>
</evidence>
<dbReference type="PANTHER" id="PTHR43660">
    <property type="entry name" value="DIPEPTIDYL CARBOXYPEPTIDASE"/>
    <property type="match status" value="1"/>
</dbReference>
<evidence type="ECO:0000313" key="11">
    <source>
        <dbReference type="Proteomes" id="UP000325286"/>
    </source>
</evidence>
<dbReference type="InterPro" id="IPR045090">
    <property type="entry name" value="Pept_M3A_M3B"/>
</dbReference>
<dbReference type="Proteomes" id="UP000325286">
    <property type="component" value="Chromosome"/>
</dbReference>
<dbReference type="Gene3D" id="1.10.1370.10">
    <property type="entry name" value="Neurolysin, domain 3"/>
    <property type="match status" value="1"/>
</dbReference>
<evidence type="ECO:0000256" key="7">
    <source>
        <dbReference type="RuleBase" id="RU003435"/>
    </source>
</evidence>
<dbReference type="OrthoDB" id="9773538at2"/>
<dbReference type="Pfam" id="PF01432">
    <property type="entry name" value="Peptidase_M3"/>
    <property type="match status" value="1"/>
</dbReference>
<evidence type="ECO:0000256" key="8">
    <source>
        <dbReference type="SAM" id="SignalP"/>
    </source>
</evidence>
<dbReference type="CDD" id="cd06456">
    <property type="entry name" value="M3A_DCP"/>
    <property type="match status" value="1"/>
</dbReference>
<keyword evidence="4 7" id="KW-0378">Hydrolase</keyword>
<dbReference type="InterPro" id="IPR024077">
    <property type="entry name" value="Neurolysin/TOP_dom2"/>
</dbReference>
<dbReference type="Gene3D" id="3.40.390.10">
    <property type="entry name" value="Collagenase (Catalytic Domain)"/>
    <property type="match status" value="1"/>
</dbReference>
<dbReference type="GO" id="GO:0005829">
    <property type="term" value="C:cytosol"/>
    <property type="evidence" value="ECO:0007669"/>
    <property type="project" value="TreeGrafter"/>
</dbReference>
<dbReference type="GO" id="GO:0006508">
    <property type="term" value="P:proteolysis"/>
    <property type="evidence" value="ECO:0007669"/>
    <property type="project" value="UniProtKB-KW"/>
</dbReference>
<feature type="chain" id="PRO_5022708615" evidence="8">
    <location>
        <begin position="22"/>
        <end position="712"/>
    </location>
</feature>
<organism evidence="10 11">
    <name type="scientific">Roseimaritima ulvae</name>
    <dbReference type="NCBI Taxonomy" id="980254"/>
    <lineage>
        <taxon>Bacteria</taxon>
        <taxon>Pseudomonadati</taxon>
        <taxon>Planctomycetota</taxon>
        <taxon>Planctomycetia</taxon>
        <taxon>Pirellulales</taxon>
        <taxon>Pirellulaceae</taxon>
        <taxon>Roseimaritima</taxon>
    </lineage>
</organism>
<feature type="signal peptide" evidence="8">
    <location>
        <begin position="1"/>
        <end position="21"/>
    </location>
</feature>
<dbReference type="FunFam" id="3.40.390.10:FF:000009">
    <property type="entry name" value="Oligopeptidase A"/>
    <property type="match status" value="1"/>
</dbReference>
<dbReference type="SUPFAM" id="SSF55486">
    <property type="entry name" value="Metalloproteases ('zincins'), catalytic domain"/>
    <property type="match status" value="1"/>
</dbReference>
<dbReference type="KEGG" id="rul:UC8_38820"/>
<dbReference type="EMBL" id="CP042914">
    <property type="protein sequence ID" value="QEG41854.1"/>
    <property type="molecule type" value="Genomic_DNA"/>
</dbReference>
<proteinExistence type="inferred from homology"/>
<dbReference type="GO" id="GO:0008241">
    <property type="term" value="F:peptidyl-dipeptidase activity"/>
    <property type="evidence" value="ECO:0007669"/>
    <property type="project" value="UniProtKB-EC"/>
</dbReference>
<dbReference type="PANTHER" id="PTHR43660:SF1">
    <property type="entry name" value="DIPEPTIDYL CARBOXYPEPTIDASE"/>
    <property type="match status" value="1"/>
</dbReference>
<keyword evidence="8" id="KW-0732">Signal</keyword>
<keyword evidence="10" id="KW-0121">Carboxypeptidase</keyword>
<dbReference type="InterPro" id="IPR024079">
    <property type="entry name" value="MetalloPept_cat_dom_sf"/>
</dbReference>
<protein>
    <submittedName>
        <fullName evidence="10">Peptidyl-dipeptidase dcp</fullName>
        <ecNumber evidence="10">3.4.15.5</ecNumber>
    </submittedName>
</protein>
<dbReference type="GO" id="GO:0004180">
    <property type="term" value="F:carboxypeptidase activity"/>
    <property type="evidence" value="ECO:0007669"/>
    <property type="project" value="UniProtKB-KW"/>
</dbReference>
<keyword evidence="6 7" id="KW-0482">Metalloprotease</keyword>
<dbReference type="InterPro" id="IPR001567">
    <property type="entry name" value="Pept_M3A_M3B_dom"/>
</dbReference>
<keyword evidence="3 7" id="KW-0479">Metal-binding</keyword>
<dbReference type="GO" id="GO:0004222">
    <property type="term" value="F:metalloendopeptidase activity"/>
    <property type="evidence" value="ECO:0007669"/>
    <property type="project" value="InterPro"/>
</dbReference>
<feature type="domain" description="Peptidase M3A/M3B catalytic" evidence="9">
    <location>
        <begin position="258"/>
        <end position="708"/>
    </location>
</feature>
<dbReference type="EC" id="3.4.15.5" evidence="10"/>
<evidence type="ECO:0000256" key="5">
    <source>
        <dbReference type="ARBA" id="ARBA00022833"/>
    </source>
</evidence>
<evidence type="ECO:0000256" key="4">
    <source>
        <dbReference type="ARBA" id="ARBA00022801"/>
    </source>
</evidence>
<keyword evidence="2 7" id="KW-0645">Protease</keyword>
<sequence length="712" mass="80430" precursor="true">MHRSFRLAFAAVLLFPLSLSAQTPKESDHVNEHHVLLQPWTGRFGGVPPWNQVRPEDFVAAFDLAIAQAEADVQAIADNPQPASFENTIVALEQAGQALDRLQSLFGVYTSNLNLGPVPDIERAVVPKLSEYEDSVTQNEKLFARIATVYESDSSDWTTAQKRLVDDRYKQFVRQGAKLNQSDKAKLSQINKRLARLFTDFSQNVLADEAGFVTWIEDKSKLAGLPDSVVAAMAGAAKQKNQPGKWAITNTRSSMDPFLTYADDRQLREQVWRNYYSRGDNGDEHDNNEIIAEILKLRAQRAKLLGYATHAHWRLEPQMAKTPENAMQLMMKVWPKAVARVAEEVADMQAVADEELGKDAIKIEPWDYRYYAEKVRKAKYDLDFNEVKPYLQLEKLREGMMWAAGELYGMQFKRVQGLPVFHPDVRVWEVTDADGKLIGLWYLDPYAREGKRSGAWMTAYRIQQNIDQPIAPIVSNNSNFVKGAEGEVVLISWDDAVTLFHEFGHALHGLSSDVKYPSQAGTSVARDYVEFPSQLNEHWLSTPEILNRFALHYETGEPMPAELLEKIERASTFNEGFATVEYLASALVDMKLHLVEDGNIDPDKFERETLAELGMPSEIVMRHRTPHFSHIFAGDGYSAGYYSYLWADALTADAAEAFEEAGGFYDPATVQRLYRHVMSVGDTVDPADGFRAFRGRDVDTKALLRKRGFPVD</sequence>
<comment type="similarity">
    <text evidence="1 7">Belongs to the peptidase M3 family.</text>
</comment>
<keyword evidence="5 7" id="KW-0862">Zinc</keyword>
<dbReference type="InterPro" id="IPR034005">
    <property type="entry name" value="M3A_DCP"/>
</dbReference>
<comment type="cofactor">
    <cofactor evidence="7">
        <name>Zn(2+)</name>
        <dbReference type="ChEBI" id="CHEBI:29105"/>
    </cofactor>
    <text evidence="7">Binds 1 zinc ion.</text>
</comment>
<gene>
    <name evidence="10" type="primary">dcp</name>
    <name evidence="10" type="ORF">UC8_38820</name>
</gene>
<evidence type="ECO:0000256" key="1">
    <source>
        <dbReference type="ARBA" id="ARBA00006040"/>
    </source>
</evidence>
<dbReference type="GO" id="GO:0046872">
    <property type="term" value="F:metal ion binding"/>
    <property type="evidence" value="ECO:0007669"/>
    <property type="project" value="UniProtKB-UniRule"/>
</dbReference>
<accession>A0A5B9QS86</accession>
<evidence type="ECO:0000313" key="10">
    <source>
        <dbReference type="EMBL" id="QEG41854.1"/>
    </source>
</evidence>